<sequence>MPVLKLWHVTDPKLSKELLHHEDLKKREVRCYKIGVLYAKEGQKSEEEILGNQESSEAFDRFLELLGDKVTLEGWKGYRGDLDVNQNKNGEYSVYTKLHNEIEVMFHVSTYLPYDAYDPQQIPRKKYIGNDLVTIVFLYPCKTEDGEDGYKLAVCSRKGVPQFGPPIPNPPTFKHNEYFRDFLLTKLMNGERAALHSPFIATKMKKSRQMQLEYIIKEFLPNAGE</sequence>
<evidence type="ECO:0000259" key="2">
    <source>
        <dbReference type="PROSITE" id="PS50085"/>
    </source>
</evidence>
<organism evidence="3 4">
    <name type="scientific">Acanthamoeba castellanii (strain ATCC 30010 / Neff)</name>
    <dbReference type="NCBI Taxonomy" id="1257118"/>
    <lineage>
        <taxon>Eukaryota</taxon>
        <taxon>Amoebozoa</taxon>
        <taxon>Discosea</taxon>
        <taxon>Longamoebia</taxon>
        <taxon>Centramoebida</taxon>
        <taxon>Acanthamoebidae</taxon>
        <taxon>Acanthamoeba</taxon>
    </lineage>
</organism>
<dbReference type="EMBL" id="KB007939">
    <property type="protein sequence ID" value="ELR19059.1"/>
    <property type="molecule type" value="Genomic_DNA"/>
</dbReference>
<dbReference type="GO" id="GO:0005096">
    <property type="term" value="F:GTPase activator activity"/>
    <property type="evidence" value="ECO:0007669"/>
    <property type="project" value="UniProtKB-KW"/>
</dbReference>
<dbReference type="PROSITE" id="PS50085">
    <property type="entry name" value="RAPGAP"/>
    <property type="match status" value="1"/>
</dbReference>
<dbReference type="AlphaFoldDB" id="L8H0P7"/>
<dbReference type="OMA" id="YPCKTED"/>
<feature type="domain" description="Rap-GAP" evidence="2">
    <location>
        <begin position="20"/>
        <end position="215"/>
    </location>
</feature>
<dbReference type="Proteomes" id="UP000011083">
    <property type="component" value="Unassembled WGS sequence"/>
</dbReference>
<keyword evidence="4" id="KW-1185">Reference proteome</keyword>
<dbReference type="VEuPathDB" id="AmoebaDB:ACA1_236170"/>
<proteinExistence type="predicted"/>
<keyword evidence="1" id="KW-0343">GTPase activation</keyword>
<gene>
    <name evidence="3" type="ORF">ACA1_236170</name>
</gene>
<dbReference type="RefSeq" id="XP_004341123.1">
    <property type="nucleotide sequence ID" value="XM_004341075.1"/>
</dbReference>
<dbReference type="PANTHER" id="PTHR15711">
    <property type="entry name" value="RAP GTPASE-ACTIVATING PROTEIN"/>
    <property type="match status" value="1"/>
</dbReference>
<accession>L8H0P7</accession>
<protein>
    <submittedName>
        <fullName evidence="3">GTPase activating Rap/RanGAP domainlike 3, putative</fullName>
    </submittedName>
</protein>
<name>L8H0P7_ACACF</name>
<evidence type="ECO:0000313" key="3">
    <source>
        <dbReference type="EMBL" id="ELR19059.1"/>
    </source>
</evidence>
<evidence type="ECO:0000256" key="1">
    <source>
        <dbReference type="ARBA" id="ARBA00022468"/>
    </source>
</evidence>
<dbReference type="InterPro" id="IPR035974">
    <property type="entry name" value="Rap/Ran-GAP_sf"/>
</dbReference>
<dbReference type="GeneID" id="14919829"/>
<dbReference type="InterPro" id="IPR000331">
    <property type="entry name" value="Rap/Ran_GAP_dom"/>
</dbReference>
<dbReference type="SUPFAM" id="SSF111347">
    <property type="entry name" value="Rap/Ran-GAP"/>
    <property type="match status" value="1"/>
</dbReference>
<dbReference type="OrthoDB" id="2499658at2759"/>
<dbReference type="Gene3D" id="3.40.50.11210">
    <property type="entry name" value="Rap/Ran-GAP"/>
    <property type="match status" value="2"/>
</dbReference>
<dbReference type="KEGG" id="acan:ACA1_236170"/>
<reference evidence="3 4" key="1">
    <citation type="journal article" date="2013" name="Genome Biol.">
        <title>Genome of Acanthamoeba castellanii highlights extensive lateral gene transfer and early evolution of tyrosine kinase signaling.</title>
        <authorList>
            <person name="Clarke M."/>
            <person name="Lohan A.J."/>
            <person name="Liu B."/>
            <person name="Lagkouvardos I."/>
            <person name="Roy S."/>
            <person name="Zafar N."/>
            <person name="Bertelli C."/>
            <person name="Schilde C."/>
            <person name="Kianianmomeni A."/>
            <person name="Burglin T.R."/>
            <person name="Frech C."/>
            <person name="Turcotte B."/>
            <person name="Kopec K.O."/>
            <person name="Synnott J.M."/>
            <person name="Choo C."/>
            <person name="Paponov I."/>
            <person name="Finkler A."/>
            <person name="Soon Heng Tan C."/>
            <person name="Hutchins A.P."/>
            <person name="Weinmeier T."/>
            <person name="Rattei T."/>
            <person name="Chu J.S."/>
            <person name="Gimenez G."/>
            <person name="Irimia M."/>
            <person name="Rigden D.J."/>
            <person name="Fitzpatrick D.A."/>
            <person name="Lorenzo-Morales J."/>
            <person name="Bateman A."/>
            <person name="Chiu C.H."/>
            <person name="Tang P."/>
            <person name="Hegemann P."/>
            <person name="Fromm H."/>
            <person name="Raoult D."/>
            <person name="Greub G."/>
            <person name="Miranda-Saavedra D."/>
            <person name="Chen N."/>
            <person name="Nash P."/>
            <person name="Ginger M.L."/>
            <person name="Horn M."/>
            <person name="Schaap P."/>
            <person name="Caler L."/>
            <person name="Loftus B."/>
        </authorList>
    </citation>
    <scope>NUCLEOTIDE SEQUENCE [LARGE SCALE GENOMIC DNA]</scope>
    <source>
        <strain evidence="3 4">Neff</strain>
    </source>
</reference>
<dbReference type="Pfam" id="PF02145">
    <property type="entry name" value="Rap_GAP"/>
    <property type="match status" value="2"/>
</dbReference>
<dbReference type="InterPro" id="IPR050989">
    <property type="entry name" value="Rap1_Ran_GAP"/>
</dbReference>
<evidence type="ECO:0000313" key="4">
    <source>
        <dbReference type="Proteomes" id="UP000011083"/>
    </source>
</evidence>
<dbReference type="GO" id="GO:0051056">
    <property type="term" value="P:regulation of small GTPase mediated signal transduction"/>
    <property type="evidence" value="ECO:0007669"/>
    <property type="project" value="InterPro"/>
</dbReference>